<dbReference type="OrthoDB" id="9793039at2"/>
<evidence type="ECO:0000313" key="3">
    <source>
        <dbReference type="Proteomes" id="UP000305888"/>
    </source>
</evidence>
<dbReference type="PROSITE" id="PS51819">
    <property type="entry name" value="VOC"/>
    <property type="match status" value="2"/>
</dbReference>
<dbReference type="PANTHER" id="PTHR33993">
    <property type="entry name" value="GLYOXALASE-RELATED"/>
    <property type="match status" value="1"/>
</dbReference>
<accession>A0A5B8G344</accession>
<dbReference type="InterPro" id="IPR037523">
    <property type="entry name" value="VOC_core"/>
</dbReference>
<dbReference type="PANTHER" id="PTHR33993:SF14">
    <property type="entry name" value="GB|AAF24581.1"/>
    <property type="match status" value="1"/>
</dbReference>
<dbReference type="InterPro" id="IPR004360">
    <property type="entry name" value="Glyas_Fos-R_dOase_dom"/>
</dbReference>
<dbReference type="Gene3D" id="3.10.180.10">
    <property type="entry name" value="2,3-Dihydroxybiphenyl 1,2-Dioxygenase, domain 1"/>
    <property type="match status" value="2"/>
</dbReference>
<protein>
    <submittedName>
        <fullName evidence="2">VOC family protein</fullName>
    </submittedName>
</protein>
<evidence type="ECO:0000313" key="2">
    <source>
        <dbReference type="EMBL" id="QDL93829.1"/>
    </source>
</evidence>
<dbReference type="Proteomes" id="UP000305888">
    <property type="component" value="Plasmid pD4M1A"/>
</dbReference>
<dbReference type="KEGG" id="ppru:FDP22_18255"/>
<evidence type="ECO:0000259" key="1">
    <source>
        <dbReference type="PROSITE" id="PS51819"/>
    </source>
</evidence>
<dbReference type="EMBL" id="CP040819">
    <property type="protein sequence ID" value="QDL93829.1"/>
    <property type="molecule type" value="Genomic_DNA"/>
</dbReference>
<feature type="domain" description="VOC" evidence="1">
    <location>
        <begin position="146"/>
        <end position="261"/>
    </location>
</feature>
<reference evidence="2 3" key="1">
    <citation type="submission" date="2019-06" db="EMBL/GenBank/DDBJ databases">
        <title>Genome sequence of Rhodobacteraceae bacterium D4M1.</title>
        <authorList>
            <person name="Cao J."/>
        </authorList>
    </citation>
    <scope>NUCLEOTIDE SEQUENCE [LARGE SCALE GENOMIC DNA]</scope>
    <source>
        <strain evidence="2 3">D4M1</strain>
        <plasmid evidence="3">pd4m1a</plasmid>
    </source>
</reference>
<dbReference type="InterPro" id="IPR029068">
    <property type="entry name" value="Glyas_Bleomycin-R_OHBP_Dase"/>
</dbReference>
<dbReference type="AlphaFoldDB" id="A0A5B8G344"/>
<sequence length="263" mass="28192">MPLIGDRAVTSSAARFVWYELMTDDLPAAQAFYADVLGWKLRDAGMPGFTYLVAASAGGDRAGLMGIPPEAAGMSPFWCGYLGVADVDAMARRLAQEGGTVQRPPEDIPGVGRFAVVADPQGAGFCLFTPAEGRMPPAPEAGEPGTVAWHELYAGDMPAVFGFYETLFGWRRDRLMDMGAMGGYQIFLQQDDLPGGMMTRTPEMPGPRWQFYFAVDAIDAAVARLEAGGGTVLMGPHQVPGDTWVVQARDPQGALFALHAARR</sequence>
<dbReference type="CDD" id="cd07247">
    <property type="entry name" value="SgaA_N_like"/>
    <property type="match status" value="2"/>
</dbReference>
<geneLocation type="plasmid" evidence="3">
    <name>pd4m1a</name>
</geneLocation>
<feature type="domain" description="VOC" evidence="1">
    <location>
        <begin position="15"/>
        <end position="130"/>
    </location>
</feature>
<dbReference type="InterPro" id="IPR052164">
    <property type="entry name" value="Anthracycline_SecMetBiosynth"/>
</dbReference>
<dbReference type="Pfam" id="PF00903">
    <property type="entry name" value="Glyoxalase"/>
    <property type="match status" value="2"/>
</dbReference>
<keyword evidence="2" id="KW-0614">Plasmid</keyword>
<organism evidence="2 3">
    <name type="scientific">Paroceanicella profunda</name>
    <dbReference type="NCBI Taxonomy" id="2579971"/>
    <lineage>
        <taxon>Bacteria</taxon>
        <taxon>Pseudomonadati</taxon>
        <taxon>Pseudomonadota</taxon>
        <taxon>Alphaproteobacteria</taxon>
        <taxon>Rhodobacterales</taxon>
        <taxon>Paracoccaceae</taxon>
        <taxon>Paroceanicella</taxon>
    </lineage>
</organism>
<dbReference type="SUPFAM" id="SSF54593">
    <property type="entry name" value="Glyoxalase/Bleomycin resistance protein/Dihydroxybiphenyl dioxygenase"/>
    <property type="match status" value="2"/>
</dbReference>
<name>A0A5B8G344_9RHOB</name>
<proteinExistence type="predicted"/>
<keyword evidence="3" id="KW-1185">Reference proteome</keyword>
<gene>
    <name evidence="2" type="ORF">FDP22_18255</name>
</gene>